<organism evidence="5 6">
    <name type="scientific">Tritonibacter scottomollicae</name>
    <name type="common">Epibacterium scottomollicae</name>
    <dbReference type="NCBI Taxonomy" id="483013"/>
    <lineage>
        <taxon>Bacteria</taxon>
        <taxon>Pseudomonadati</taxon>
        <taxon>Pseudomonadota</taxon>
        <taxon>Alphaproteobacteria</taxon>
        <taxon>Rhodobacterales</taxon>
        <taxon>Paracoccaceae</taxon>
        <taxon>Tritonibacter</taxon>
    </lineage>
</organism>
<dbReference type="InterPro" id="IPR002104">
    <property type="entry name" value="Integrase_catalytic"/>
</dbReference>
<dbReference type="InterPro" id="IPR011010">
    <property type="entry name" value="DNA_brk_join_enz"/>
</dbReference>
<evidence type="ECO:0000259" key="4">
    <source>
        <dbReference type="PROSITE" id="PS51898"/>
    </source>
</evidence>
<dbReference type="Proteomes" id="UP001302666">
    <property type="component" value="Chromosome"/>
</dbReference>
<dbReference type="PANTHER" id="PTHR30629">
    <property type="entry name" value="PROPHAGE INTEGRASE"/>
    <property type="match status" value="1"/>
</dbReference>
<dbReference type="Gene3D" id="1.10.443.10">
    <property type="entry name" value="Intergrase catalytic core"/>
    <property type="match status" value="1"/>
</dbReference>
<dbReference type="PANTHER" id="PTHR30629:SF2">
    <property type="entry name" value="PROPHAGE INTEGRASE INTS-RELATED"/>
    <property type="match status" value="1"/>
</dbReference>
<dbReference type="SUPFAM" id="SSF56349">
    <property type="entry name" value="DNA breaking-rejoining enzymes"/>
    <property type="match status" value="1"/>
</dbReference>
<name>A0ABZ0HKS6_TRISK</name>
<reference evidence="5 6" key="1">
    <citation type="submission" date="2023-10" db="EMBL/GenBank/DDBJ databases">
        <title>Eight complete genome sequences of bacteria isolated from laboratory stock of Giant Kelp gametophytes.</title>
        <authorList>
            <person name="Tolentino B."/>
            <person name="Nuzhdin S."/>
        </authorList>
    </citation>
    <scope>NUCLEOTIDE SEQUENCE [LARGE SCALE GENOMIC DNA]</scope>
    <source>
        <strain evidence="5 6">LC.270.F.C4</strain>
    </source>
</reference>
<protein>
    <submittedName>
        <fullName evidence="5">Tyrosine-type recombinase/integrase</fullName>
    </submittedName>
</protein>
<gene>
    <name evidence="5" type="ORF">R1T40_10025</name>
</gene>
<keyword evidence="2" id="KW-0229">DNA integration</keyword>
<accession>A0ABZ0HKS6</accession>
<evidence type="ECO:0000313" key="6">
    <source>
        <dbReference type="Proteomes" id="UP001302666"/>
    </source>
</evidence>
<sequence>MVTDVRKNYPGLTVETLKSGKQRIRVRVEGYPNRKIRLNIGMDHPKFSEHYWSARAGIELEHEPETTAVRQSIQWLADKYLRHLERMVEARQASAATLRQRKSLLTRLCQHKTDDGDEYGEMSLNAPPAAFVKVRDARAATPAEADNMMKAARSMYHWACDAGHAEMNPLVGIKKIHRSQGGATPWTPDDLRKFKEAHPTGTMAHLALTIHMFTAARSSDAIWLGRKQEFASHGTRWLGWQPKKRGAAFVEIPMAAPLREAISAVARIGDAYILSEHGNPFKSADTYRNWFRKRCDEAGLQGRSSHGVRKALAELLAEEGCSEHQIMAVLSHTQPSTSAIYTKGAERRAMAAEAMRSISGFSW</sequence>
<evidence type="ECO:0000256" key="3">
    <source>
        <dbReference type="ARBA" id="ARBA00023172"/>
    </source>
</evidence>
<dbReference type="InterPro" id="IPR050808">
    <property type="entry name" value="Phage_Integrase"/>
</dbReference>
<dbReference type="RefSeq" id="WP_317386812.1">
    <property type="nucleotide sequence ID" value="NZ_CP136704.1"/>
</dbReference>
<dbReference type="PROSITE" id="PS51898">
    <property type="entry name" value="TYR_RECOMBINASE"/>
    <property type="match status" value="1"/>
</dbReference>
<dbReference type="InterPro" id="IPR013762">
    <property type="entry name" value="Integrase-like_cat_sf"/>
</dbReference>
<evidence type="ECO:0000256" key="1">
    <source>
        <dbReference type="ARBA" id="ARBA00008857"/>
    </source>
</evidence>
<keyword evidence="3" id="KW-0233">DNA recombination</keyword>
<keyword evidence="6" id="KW-1185">Reference proteome</keyword>
<evidence type="ECO:0000256" key="2">
    <source>
        <dbReference type="ARBA" id="ARBA00022908"/>
    </source>
</evidence>
<dbReference type="Pfam" id="PF00589">
    <property type="entry name" value="Phage_integrase"/>
    <property type="match status" value="1"/>
</dbReference>
<feature type="domain" description="Tyr recombinase" evidence="4">
    <location>
        <begin position="181"/>
        <end position="356"/>
    </location>
</feature>
<proteinExistence type="inferred from homology"/>
<evidence type="ECO:0000313" key="5">
    <source>
        <dbReference type="EMBL" id="WOI35037.1"/>
    </source>
</evidence>
<dbReference type="EMBL" id="CP136704">
    <property type="protein sequence ID" value="WOI35037.1"/>
    <property type="molecule type" value="Genomic_DNA"/>
</dbReference>
<comment type="similarity">
    <text evidence="1">Belongs to the 'phage' integrase family.</text>
</comment>